<evidence type="ECO:0000313" key="2">
    <source>
        <dbReference type="EMBL" id="GFN74818.1"/>
    </source>
</evidence>
<feature type="compositionally biased region" description="Low complexity" evidence="1">
    <location>
        <begin position="236"/>
        <end position="250"/>
    </location>
</feature>
<reference evidence="2 3" key="1">
    <citation type="journal article" date="2021" name="Elife">
        <title>Chloroplast acquisition without the gene transfer in kleptoplastic sea slugs, Plakobranchus ocellatus.</title>
        <authorList>
            <person name="Maeda T."/>
            <person name="Takahashi S."/>
            <person name="Yoshida T."/>
            <person name="Shimamura S."/>
            <person name="Takaki Y."/>
            <person name="Nagai Y."/>
            <person name="Toyoda A."/>
            <person name="Suzuki Y."/>
            <person name="Arimoto A."/>
            <person name="Ishii H."/>
            <person name="Satoh N."/>
            <person name="Nishiyama T."/>
            <person name="Hasebe M."/>
            <person name="Maruyama T."/>
            <person name="Minagawa J."/>
            <person name="Obokata J."/>
            <person name="Shigenobu S."/>
        </authorList>
    </citation>
    <scope>NUCLEOTIDE SEQUENCE [LARGE SCALE GENOMIC DNA]</scope>
</reference>
<keyword evidence="3" id="KW-1185">Reference proteome</keyword>
<feature type="region of interest" description="Disordered" evidence="1">
    <location>
        <begin position="397"/>
        <end position="435"/>
    </location>
</feature>
<name>A0AAV3XVC1_9GAST</name>
<accession>A0AAV3XVC1</accession>
<evidence type="ECO:0000313" key="3">
    <source>
        <dbReference type="Proteomes" id="UP000735302"/>
    </source>
</evidence>
<comment type="caution">
    <text evidence="2">The sequence shown here is derived from an EMBL/GenBank/DDBJ whole genome shotgun (WGS) entry which is preliminary data.</text>
</comment>
<organism evidence="2 3">
    <name type="scientific">Plakobranchus ocellatus</name>
    <dbReference type="NCBI Taxonomy" id="259542"/>
    <lineage>
        <taxon>Eukaryota</taxon>
        <taxon>Metazoa</taxon>
        <taxon>Spiralia</taxon>
        <taxon>Lophotrochozoa</taxon>
        <taxon>Mollusca</taxon>
        <taxon>Gastropoda</taxon>
        <taxon>Heterobranchia</taxon>
        <taxon>Euthyneura</taxon>
        <taxon>Panpulmonata</taxon>
        <taxon>Sacoglossa</taxon>
        <taxon>Placobranchoidea</taxon>
        <taxon>Plakobranchidae</taxon>
        <taxon>Plakobranchus</taxon>
    </lineage>
</organism>
<dbReference type="Proteomes" id="UP000735302">
    <property type="component" value="Unassembled WGS sequence"/>
</dbReference>
<evidence type="ECO:0000256" key="1">
    <source>
        <dbReference type="SAM" id="MobiDB-lite"/>
    </source>
</evidence>
<proteinExistence type="predicted"/>
<gene>
    <name evidence="2" type="ORF">PoB_000132400</name>
</gene>
<feature type="region of interest" description="Disordered" evidence="1">
    <location>
        <begin position="1"/>
        <end position="123"/>
    </location>
</feature>
<dbReference type="EMBL" id="BLXT01000167">
    <property type="protein sequence ID" value="GFN74818.1"/>
    <property type="molecule type" value="Genomic_DNA"/>
</dbReference>
<dbReference type="AlphaFoldDB" id="A0AAV3XVC1"/>
<feature type="compositionally biased region" description="Basic and acidic residues" evidence="1">
    <location>
        <begin position="290"/>
        <end position="300"/>
    </location>
</feature>
<protein>
    <submittedName>
        <fullName evidence="2">Uncharacterized protein</fullName>
    </submittedName>
</protein>
<feature type="region of interest" description="Disordered" evidence="1">
    <location>
        <begin position="231"/>
        <end position="312"/>
    </location>
</feature>
<feature type="compositionally biased region" description="Low complexity" evidence="1">
    <location>
        <begin position="47"/>
        <end position="65"/>
    </location>
</feature>
<feature type="compositionally biased region" description="Polar residues" evidence="1">
    <location>
        <begin position="88"/>
        <end position="117"/>
    </location>
</feature>
<feature type="compositionally biased region" description="Basic residues" evidence="1">
    <location>
        <begin position="66"/>
        <end position="80"/>
    </location>
</feature>
<sequence length="546" mass="59573">MRKQAGKLNGKQAKKAATAVSAPKPNGAKTRRSATALSSPPVDTPDEAATAVTDTVTSVSDTAPAKRSRAKRENKNKKNAKNSIGRDINSSTISADAGESSGNTDAGESSVNPSSDSAALHRPGLSKSEILQADTFVHVKSEILQAEYLEKLQQQQRQFQLQQLQEQQQQQIVHNPTSEKVESVFPHHHQQHLQQQEHQALYHYQEQARNLVESAHVSAPSDISLVQNIPGGVRAESSPSQQRPSSVPEPGENRSPLSIPHHHHHQQQQQQQQYPPLVLTPQQQHHYQHYQHDHYSPEHQHQHHLQQQHHQDLMHATPLENDVKDSPPPLLMPASSYVNTTSHPVLMSGSTTTQLIHAGGHEEATGMVFAHQHHLQQHDQQHQHHHHHQLLYEVPDHDQRNDNGELADAHAQSHLQPPLAHSRGSADVDSGLPPGLGGRISTIHIPPSSLAGLSGNGDLQVMDNGSPGPAQMPSIDHQQLAQQLAEISHSNQTFTMLTNVNSLSSVVPPGMLTKRGGTLVGVDSESAFLSPIRAPPAPCPAEGLKA</sequence>